<gene>
    <name evidence="1" type="ORF">NBRC111893_2194</name>
</gene>
<dbReference type="Pfam" id="PF13743">
    <property type="entry name" value="Thioredoxin_5"/>
    <property type="match status" value="1"/>
</dbReference>
<organism evidence="1 2">
    <name type="scientific">Lentilactobacillus kosonis</name>
    <dbReference type="NCBI Taxonomy" id="2810561"/>
    <lineage>
        <taxon>Bacteria</taxon>
        <taxon>Bacillati</taxon>
        <taxon>Bacillota</taxon>
        <taxon>Bacilli</taxon>
        <taxon>Lactobacillales</taxon>
        <taxon>Lactobacillaceae</taxon>
        <taxon>Lentilactobacillus</taxon>
    </lineage>
</organism>
<dbReference type="Proteomes" id="UP000286974">
    <property type="component" value="Unassembled WGS sequence"/>
</dbReference>
<comment type="caution">
    <text evidence="1">The sequence shown here is derived from an EMBL/GenBank/DDBJ whole genome shotgun (WGS) entry which is preliminary data.</text>
</comment>
<dbReference type="AlphaFoldDB" id="A0A401FP50"/>
<accession>A0A401FP50</accession>
<evidence type="ECO:0000313" key="2">
    <source>
        <dbReference type="Proteomes" id="UP000286974"/>
    </source>
</evidence>
<evidence type="ECO:0000313" key="1">
    <source>
        <dbReference type="EMBL" id="GAY74048.1"/>
    </source>
</evidence>
<protein>
    <submittedName>
        <fullName evidence="1">Uncharacterized protein</fullName>
    </submittedName>
</protein>
<dbReference type="OrthoDB" id="2156137at2"/>
<sequence length="135" mass="15437">MSLQEQLFVNQEKYCSELVKRTAEGQKLDLEMFNEDRNSTLVTETYHSDQVAAVNMNVTEPASAVLFNTRLDDCGVVIRDFDYDSLLKYCQDSIKSANYLEELNSANESNLSDHKIIQYPNLKKFIVKQKPASSD</sequence>
<name>A0A401FP50_9LACO</name>
<proteinExistence type="predicted"/>
<keyword evidence="2" id="KW-1185">Reference proteome</keyword>
<dbReference type="EMBL" id="BEXA01000006">
    <property type="protein sequence ID" value="GAY74048.1"/>
    <property type="molecule type" value="Genomic_DNA"/>
</dbReference>
<reference evidence="1 2" key="1">
    <citation type="submission" date="2017-11" db="EMBL/GenBank/DDBJ databases">
        <title>Draft Genome Sequence of Lactobacillus curieae NBRC 111893 isolated from Koso, a Japanese sugar-Vegetable Fermented Beverage.</title>
        <authorList>
            <person name="Chiou T.Y."/>
            <person name="Oshima K."/>
            <person name="Suda W."/>
            <person name="Hattori M."/>
            <person name="Takahashi T."/>
        </authorList>
    </citation>
    <scope>NUCLEOTIDE SEQUENCE [LARGE SCALE GENOMIC DNA]</scope>
    <source>
        <strain evidence="1 2">NBRC111893</strain>
    </source>
</reference>